<dbReference type="SMART" id="SM01005">
    <property type="entry name" value="Ala_racemase_C"/>
    <property type="match status" value="1"/>
</dbReference>
<dbReference type="AlphaFoldDB" id="A0A9D1DII9"/>
<dbReference type="SUPFAM" id="SSF51419">
    <property type="entry name" value="PLP-binding barrel"/>
    <property type="match status" value="1"/>
</dbReference>
<proteinExistence type="predicted"/>
<dbReference type="Proteomes" id="UP000824239">
    <property type="component" value="Unassembled WGS sequence"/>
</dbReference>
<dbReference type="GO" id="GO:0030170">
    <property type="term" value="F:pyridoxal phosphate binding"/>
    <property type="evidence" value="ECO:0007669"/>
    <property type="project" value="TreeGrafter"/>
</dbReference>
<dbReference type="GO" id="GO:0005829">
    <property type="term" value="C:cytosol"/>
    <property type="evidence" value="ECO:0007669"/>
    <property type="project" value="TreeGrafter"/>
</dbReference>
<dbReference type="InterPro" id="IPR001608">
    <property type="entry name" value="Ala_racemase_N"/>
</dbReference>
<comment type="cofactor">
    <cofactor evidence="1 4">
        <name>pyridoxal 5'-phosphate</name>
        <dbReference type="ChEBI" id="CHEBI:597326"/>
    </cofactor>
</comment>
<dbReference type="GO" id="GO:0008784">
    <property type="term" value="F:alanine racemase activity"/>
    <property type="evidence" value="ECO:0007669"/>
    <property type="project" value="UniProtKB-EC"/>
</dbReference>
<dbReference type="GO" id="GO:0030632">
    <property type="term" value="P:D-alanine biosynthetic process"/>
    <property type="evidence" value="ECO:0007669"/>
    <property type="project" value="TreeGrafter"/>
</dbReference>
<keyword evidence="3 6" id="KW-0413">Isomerase</keyword>
<dbReference type="Gene3D" id="2.40.37.10">
    <property type="entry name" value="Lyase, Ornithine Decarboxylase, Chain A, domain 1"/>
    <property type="match status" value="1"/>
</dbReference>
<keyword evidence="2 4" id="KW-0663">Pyridoxal phosphate</keyword>
<dbReference type="InterPro" id="IPR000821">
    <property type="entry name" value="Ala_racemase"/>
</dbReference>
<dbReference type="Pfam" id="PF01168">
    <property type="entry name" value="Ala_racemase_N"/>
    <property type="match status" value="1"/>
</dbReference>
<evidence type="ECO:0000259" key="5">
    <source>
        <dbReference type="SMART" id="SM01005"/>
    </source>
</evidence>
<dbReference type="InterPro" id="IPR011079">
    <property type="entry name" value="Ala_racemase_C"/>
</dbReference>
<dbReference type="PRINTS" id="PR00992">
    <property type="entry name" value="ALARACEMASE"/>
</dbReference>
<evidence type="ECO:0000256" key="2">
    <source>
        <dbReference type="ARBA" id="ARBA00022898"/>
    </source>
</evidence>
<dbReference type="Pfam" id="PF00842">
    <property type="entry name" value="Ala_racemase_C"/>
    <property type="match status" value="1"/>
</dbReference>
<dbReference type="InterPro" id="IPR029066">
    <property type="entry name" value="PLP-binding_barrel"/>
</dbReference>
<comment type="caution">
    <text evidence="6">The sequence shown here is derived from an EMBL/GenBank/DDBJ whole genome shotgun (WGS) entry which is preliminary data.</text>
</comment>
<protein>
    <submittedName>
        <fullName evidence="6">Alanine racemase</fullName>
        <ecNumber evidence="6">5.1.1.1</ecNumber>
    </submittedName>
</protein>
<reference evidence="6" key="2">
    <citation type="journal article" date="2021" name="PeerJ">
        <title>Extensive microbial diversity within the chicken gut microbiome revealed by metagenomics and culture.</title>
        <authorList>
            <person name="Gilroy R."/>
            <person name="Ravi A."/>
            <person name="Getino M."/>
            <person name="Pursley I."/>
            <person name="Horton D.L."/>
            <person name="Alikhan N.F."/>
            <person name="Baker D."/>
            <person name="Gharbi K."/>
            <person name="Hall N."/>
            <person name="Watson M."/>
            <person name="Adriaenssens E.M."/>
            <person name="Foster-Nyarko E."/>
            <person name="Jarju S."/>
            <person name="Secka A."/>
            <person name="Antonio M."/>
            <person name="Oren A."/>
            <person name="Chaudhuri R.R."/>
            <person name="La Ragione R."/>
            <person name="Hildebrand F."/>
            <person name="Pallen M.J."/>
        </authorList>
    </citation>
    <scope>NUCLEOTIDE SEQUENCE</scope>
    <source>
        <strain evidence="6">ChiBcec15-4380</strain>
    </source>
</reference>
<feature type="modified residue" description="N6-(pyridoxal phosphate)lysine" evidence="4">
    <location>
        <position position="41"/>
    </location>
</feature>
<sequence length="384" mass="42447">MPQTLETATSIIRVDLPKLKRNIEKIRAHIGPNVEIIYVAKSNGYGNGIAEPAVYMRDHCGIRRFATSQIGEALQLREAGITEPILILSAVPFSAVPEFVRQDFTATVYDDSFPHALAAEARRQGKRVKVHIKLDTGLHRIGLAPGAPLAHLIETLRALPELEVEGVFTHLANAYSLDKTVTHHQQALFEQGLAQLREAGYDHLMVHMANTAACVASPECYYDAVRLAALVFGHDISPGEQNRLHLEPVTSWTCYVLNTMWVEAGESVSYYNYYVPKRRTRIALVSFGMGDGYIRAAVSQDISQNSDVLINGHRARLIDLNFDQTFVDITDVPGEVKIGDVVTIVGRDGDEEITTAEIAAHAHTSNGNVCAAITSRPFRQYIYE</sequence>
<dbReference type="CDD" id="cd00430">
    <property type="entry name" value="PLPDE_III_AR"/>
    <property type="match status" value="1"/>
</dbReference>
<name>A0A9D1DII9_9FIRM</name>
<evidence type="ECO:0000313" key="7">
    <source>
        <dbReference type="Proteomes" id="UP000824239"/>
    </source>
</evidence>
<feature type="domain" description="Alanine racemase C-terminal" evidence="5">
    <location>
        <begin position="249"/>
        <end position="382"/>
    </location>
</feature>
<organism evidence="6 7">
    <name type="scientific">Candidatus Avoscillospira avicola</name>
    <dbReference type="NCBI Taxonomy" id="2840706"/>
    <lineage>
        <taxon>Bacteria</taxon>
        <taxon>Bacillati</taxon>
        <taxon>Bacillota</taxon>
        <taxon>Clostridia</taxon>
        <taxon>Eubacteriales</taxon>
        <taxon>Oscillospiraceae</taxon>
        <taxon>Oscillospiraceae incertae sedis</taxon>
        <taxon>Candidatus Avoscillospira</taxon>
    </lineage>
</organism>
<evidence type="ECO:0000256" key="1">
    <source>
        <dbReference type="ARBA" id="ARBA00001933"/>
    </source>
</evidence>
<dbReference type="PROSITE" id="PS00395">
    <property type="entry name" value="ALANINE_RACEMASE"/>
    <property type="match status" value="1"/>
</dbReference>
<evidence type="ECO:0000256" key="4">
    <source>
        <dbReference type="PIRSR" id="PIRSR600821-50"/>
    </source>
</evidence>
<evidence type="ECO:0000313" key="6">
    <source>
        <dbReference type="EMBL" id="HIR51267.1"/>
    </source>
</evidence>
<dbReference type="SUPFAM" id="SSF50621">
    <property type="entry name" value="Alanine racemase C-terminal domain-like"/>
    <property type="match status" value="1"/>
</dbReference>
<dbReference type="InterPro" id="IPR020622">
    <property type="entry name" value="Ala_racemase_pyridoxalP-BS"/>
</dbReference>
<dbReference type="PANTHER" id="PTHR30511:SF0">
    <property type="entry name" value="ALANINE RACEMASE, CATABOLIC-RELATED"/>
    <property type="match status" value="1"/>
</dbReference>
<evidence type="ECO:0000256" key="3">
    <source>
        <dbReference type="ARBA" id="ARBA00023235"/>
    </source>
</evidence>
<gene>
    <name evidence="6" type="primary">alr</name>
    <name evidence="6" type="ORF">IAA53_08300</name>
</gene>
<dbReference type="InterPro" id="IPR009006">
    <property type="entry name" value="Ala_racemase/Decarboxylase_C"/>
</dbReference>
<dbReference type="PANTHER" id="PTHR30511">
    <property type="entry name" value="ALANINE RACEMASE"/>
    <property type="match status" value="1"/>
</dbReference>
<dbReference type="NCBIfam" id="TIGR00492">
    <property type="entry name" value="alr"/>
    <property type="match status" value="1"/>
</dbReference>
<reference evidence="6" key="1">
    <citation type="submission" date="2020-10" db="EMBL/GenBank/DDBJ databases">
        <authorList>
            <person name="Gilroy R."/>
        </authorList>
    </citation>
    <scope>NUCLEOTIDE SEQUENCE</scope>
    <source>
        <strain evidence="6">ChiBcec15-4380</strain>
    </source>
</reference>
<dbReference type="EC" id="5.1.1.1" evidence="6"/>
<dbReference type="FunFam" id="3.20.20.10:FF:000002">
    <property type="entry name" value="Alanine racemase"/>
    <property type="match status" value="1"/>
</dbReference>
<dbReference type="Gene3D" id="3.20.20.10">
    <property type="entry name" value="Alanine racemase"/>
    <property type="match status" value="1"/>
</dbReference>
<dbReference type="EMBL" id="DVHE01000063">
    <property type="protein sequence ID" value="HIR51267.1"/>
    <property type="molecule type" value="Genomic_DNA"/>
</dbReference>
<accession>A0A9D1DII9</accession>